<dbReference type="GO" id="GO:0016788">
    <property type="term" value="F:hydrolase activity, acting on ester bonds"/>
    <property type="evidence" value="ECO:0007669"/>
    <property type="project" value="InterPro"/>
</dbReference>
<dbReference type="Pfam" id="PF04185">
    <property type="entry name" value="Phosphoesterase"/>
    <property type="match status" value="1"/>
</dbReference>
<proteinExistence type="predicted"/>
<evidence type="ECO:0000256" key="1">
    <source>
        <dbReference type="ARBA" id="ARBA00022801"/>
    </source>
</evidence>
<dbReference type="Gene3D" id="3.40.720.10">
    <property type="entry name" value="Alkaline Phosphatase, subunit A"/>
    <property type="match status" value="2"/>
</dbReference>
<keyword evidence="3" id="KW-1185">Reference proteome</keyword>
<organism evidence="2 3">
    <name type="scientific">Methylomonas paludis</name>
    <dbReference type="NCBI Taxonomy" id="1173101"/>
    <lineage>
        <taxon>Bacteria</taxon>
        <taxon>Pseudomonadati</taxon>
        <taxon>Pseudomonadota</taxon>
        <taxon>Gammaproteobacteria</taxon>
        <taxon>Methylococcales</taxon>
        <taxon>Methylococcaceae</taxon>
        <taxon>Methylomonas</taxon>
    </lineage>
</organism>
<keyword evidence="1" id="KW-0378">Hydrolase</keyword>
<dbReference type="InterPro" id="IPR007312">
    <property type="entry name" value="Phosphoesterase"/>
</dbReference>
<evidence type="ECO:0000313" key="2">
    <source>
        <dbReference type="EMBL" id="QWF72148.1"/>
    </source>
</evidence>
<sequence length="506" mass="55637">MPTNAANPNAQIKHVFVLMLENRSFDHMLGFAKITGTDAQTGQPTAINGLDVPYSNSYLGVDYPVTKPADWSMPYGPGHELEDVLYQLSGYGAKFPPDKWYPDINMSGFVWDYVNSPSAGEGKAKDNYGEVLKCYDTPAQLPILYTLACEFAVCDNWYSALPGPTWPNRFFVHGATSHGLDDSPTTEQMAEWETLNGFKFDKGSIFQALANKGLPSPWRIYGGKSQPLLGSIPCVAALDHVSELDCHHFETFAYDVQRDYPYFYTFIEPNYGDVSNNSYFGGQSQHPRDDVRYGEALIKEVYETLRNSHLWENSLLIITYDEHGGFYDHVVPPKTVAPGDDSRYNLHGFDFEQLGVRVPAVVISPYIPKNTIDHSVYDHSSIPATLEALAELEPLTNRDAAANNLTSLLSLPEPRSDTPAVLPMPAGDDAVADAKIAAPAASAPNKAIAPGNLPAFLFTAAKLDNSMSKTTNTKAVFANSRAIQTHGDAHDYLTSVADKLSKHKKP</sequence>
<dbReference type="RefSeq" id="WP_215584362.1">
    <property type="nucleotide sequence ID" value="NZ_CP073754.1"/>
</dbReference>
<accession>A0A975MQF6</accession>
<dbReference type="EMBL" id="CP073754">
    <property type="protein sequence ID" value="QWF72148.1"/>
    <property type="molecule type" value="Genomic_DNA"/>
</dbReference>
<dbReference type="GO" id="GO:0009395">
    <property type="term" value="P:phospholipid catabolic process"/>
    <property type="evidence" value="ECO:0007669"/>
    <property type="project" value="TreeGrafter"/>
</dbReference>
<dbReference type="PANTHER" id="PTHR31956">
    <property type="entry name" value="NON-SPECIFIC PHOSPHOLIPASE C4-RELATED"/>
    <property type="match status" value="1"/>
</dbReference>
<dbReference type="SUPFAM" id="SSF53649">
    <property type="entry name" value="Alkaline phosphatase-like"/>
    <property type="match status" value="1"/>
</dbReference>
<dbReference type="KEGG" id="mpad:KEF85_06780"/>
<dbReference type="AlphaFoldDB" id="A0A975MQF6"/>
<dbReference type="Proteomes" id="UP000676649">
    <property type="component" value="Chromosome"/>
</dbReference>
<dbReference type="PANTHER" id="PTHR31956:SF2">
    <property type="entry name" value="NON-SPECIFIC PHOSPHOLIPASE C6"/>
    <property type="match status" value="1"/>
</dbReference>
<evidence type="ECO:0008006" key="4">
    <source>
        <dbReference type="Google" id="ProtNLM"/>
    </source>
</evidence>
<gene>
    <name evidence="2" type="ORF">KEF85_06780</name>
</gene>
<dbReference type="InterPro" id="IPR017850">
    <property type="entry name" value="Alkaline_phosphatase_core_sf"/>
</dbReference>
<name>A0A975MQF6_9GAMM</name>
<reference evidence="2" key="1">
    <citation type="submission" date="2021-04" db="EMBL/GenBank/DDBJ databases">
        <title>Draft genome sequence data of methanotrophic Methylovulum sp. strain S1L and Methylomonas sp. strain S2AM isolated from boreal lake water columns.</title>
        <authorList>
            <person name="Rissanen A.J."/>
            <person name="Mangayil R."/>
            <person name="Svenning M.M."/>
            <person name="Khanongnuch R."/>
        </authorList>
    </citation>
    <scope>NUCLEOTIDE SEQUENCE</scope>
    <source>
        <strain evidence="2">S2AM</strain>
    </source>
</reference>
<protein>
    <recommendedName>
        <fullName evidence="4">Phosphoesterase</fullName>
    </recommendedName>
</protein>
<evidence type="ECO:0000313" key="3">
    <source>
        <dbReference type="Proteomes" id="UP000676649"/>
    </source>
</evidence>